<gene>
    <name evidence="3" type="primary">des</name>
    <name evidence="3" type="ORF">JAN5088_01426</name>
</gene>
<dbReference type="InterPro" id="IPR012171">
    <property type="entry name" value="Fatty_acid_desaturase"/>
</dbReference>
<dbReference type="AlphaFoldDB" id="A0A0M6XRJ8"/>
<dbReference type="CDD" id="cd03507">
    <property type="entry name" value="Delta12-FADS-like"/>
    <property type="match status" value="1"/>
</dbReference>
<keyword evidence="1" id="KW-0812">Transmembrane</keyword>
<accession>A0A0M6XRJ8</accession>
<evidence type="ECO:0000256" key="1">
    <source>
        <dbReference type="SAM" id="Phobius"/>
    </source>
</evidence>
<feature type="transmembrane region" description="Helical" evidence="1">
    <location>
        <begin position="33"/>
        <end position="52"/>
    </location>
</feature>
<reference evidence="3 4" key="1">
    <citation type="submission" date="2015-07" db="EMBL/GenBank/DDBJ databases">
        <authorList>
            <person name="Noorani M."/>
        </authorList>
    </citation>
    <scope>NUCLEOTIDE SEQUENCE [LARGE SCALE GENOMIC DNA]</scope>
    <source>
        <strain evidence="3 4">CECT 5088</strain>
    </source>
</reference>
<dbReference type="GO" id="GO:0016717">
    <property type="term" value="F:oxidoreductase activity, acting on paired donors, with oxidation of a pair of donors resulting in the reduction of molecular oxygen to two molecules of water"/>
    <property type="evidence" value="ECO:0007669"/>
    <property type="project" value="TreeGrafter"/>
</dbReference>
<dbReference type="OrthoDB" id="9769653at2"/>
<dbReference type="STRING" id="282197.SAMN04488517_101589"/>
<feature type="transmembrane region" description="Helical" evidence="1">
    <location>
        <begin position="189"/>
        <end position="209"/>
    </location>
</feature>
<dbReference type="EMBL" id="CXPG01000014">
    <property type="protein sequence ID" value="CTQ32654.1"/>
    <property type="molecule type" value="Genomic_DNA"/>
</dbReference>
<sequence>MAPDGTAEGHSRNPKAWSKLLARYHRPRVLRSIFEIAVTAIPFAALWALAAWTVMHGHWWGLVLTVPAAGFLLRLFVLQHDCGHGALFPNRRANDWTGRVLGVLTFTPYDYWRRTHAIHHASAGNLDRRGIGDLDTLTVEEYRMRSWWGRLRYRLYRHPAVMFGLGPAWVFLCQYRVPLGLMRSGALPWVSTLATNLGIAIPVILLSWLMGPVPFLLVQLPITLMAATAGVWLFYVQHQFEETHWAGSDTWEFGHAALHGSSNYVLPDVLRWITGNIGIHHVHHLSSRIPFYRLPQVLTDNPELADIGRITLLESFRSVKLTLWDERTCRLVTFREAEAGPV</sequence>
<dbReference type="PANTHER" id="PTHR19353:SF73">
    <property type="entry name" value="FATTY ACID DESATURASE"/>
    <property type="match status" value="1"/>
</dbReference>
<organism evidence="3 4">
    <name type="scientific">Jannaschia rubra</name>
    <dbReference type="NCBI Taxonomy" id="282197"/>
    <lineage>
        <taxon>Bacteria</taxon>
        <taxon>Pseudomonadati</taxon>
        <taxon>Pseudomonadota</taxon>
        <taxon>Alphaproteobacteria</taxon>
        <taxon>Rhodobacterales</taxon>
        <taxon>Roseobacteraceae</taxon>
        <taxon>Jannaschia</taxon>
    </lineage>
</organism>
<feature type="domain" description="Fatty acid desaturase" evidence="2">
    <location>
        <begin position="58"/>
        <end position="298"/>
    </location>
</feature>
<evidence type="ECO:0000313" key="4">
    <source>
        <dbReference type="Proteomes" id="UP000048908"/>
    </source>
</evidence>
<keyword evidence="4" id="KW-1185">Reference proteome</keyword>
<dbReference type="Pfam" id="PF00487">
    <property type="entry name" value="FA_desaturase"/>
    <property type="match status" value="1"/>
</dbReference>
<evidence type="ECO:0000259" key="2">
    <source>
        <dbReference type="Pfam" id="PF00487"/>
    </source>
</evidence>
<feature type="transmembrane region" description="Helical" evidence="1">
    <location>
        <begin position="58"/>
        <end position="77"/>
    </location>
</feature>
<dbReference type="InterPro" id="IPR005804">
    <property type="entry name" value="FA_desaturase_dom"/>
</dbReference>
<dbReference type="EC" id="1.14.19.-" evidence="3"/>
<keyword evidence="3" id="KW-0560">Oxidoreductase</keyword>
<keyword evidence="1" id="KW-1133">Transmembrane helix</keyword>
<keyword evidence="1" id="KW-0472">Membrane</keyword>
<protein>
    <submittedName>
        <fullName evidence="3">Fatty acid desaturase</fullName>
        <ecNumber evidence="3">1.14.19.-</ecNumber>
    </submittedName>
</protein>
<name>A0A0M6XRJ8_9RHOB</name>
<evidence type="ECO:0000313" key="3">
    <source>
        <dbReference type="EMBL" id="CTQ32654.1"/>
    </source>
</evidence>
<feature type="transmembrane region" description="Helical" evidence="1">
    <location>
        <begin position="160"/>
        <end position="177"/>
    </location>
</feature>
<dbReference type="PANTHER" id="PTHR19353">
    <property type="entry name" value="FATTY ACID DESATURASE 2"/>
    <property type="match status" value="1"/>
</dbReference>
<proteinExistence type="predicted"/>
<dbReference type="GO" id="GO:0016020">
    <property type="term" value="C:membrane"/>
    <property type="evidence" value="ECO:0007669"/>
    <property type="project" value="TreeGrafter"/>
</dbReference>
<dbReference type="GO" id="GO:0006629">
    <property type="term" value="P:lipid metabolic process"/>
    <property type="evidence" value="ECO:0007669"/>
    <property type="project" value="InterPro"/>
</dbReference>
<feature type="transmembrane region" description="Helical" evidence="1">
    <location>
        <begin position="216"/>
        <end position="235"/>
    </location>
</feature>
<dbReference type="Proteomes" id="UP000048908">
    <property type="component" value="Unassembled WGS sequence"/>
</dbReference>